<dbReference type="EC" id="5.3.1.1" evidence="3 9"/>
<evidence type="ECO:0000256" key="2">
    <source>
        <dbReference type="ARBA" id="ARBA00007422"/>
    </source>
</evidence>
<evidence type="ECO:0000256" key="8">
    <source>
        <dbReference type="ARBA" id="ARBA00023235"/>
    </source>
</evidence>
<dbReference type="InterPro" id="IPR035990">
    <property type="entry name" value="TIM_sf"/>
</dbReference>
<dbReference type="AlphaFoldDB" id="A0A0A3I5M6"/>
<dbReference type="GO" id="GO:0019563">
    <property type="term" value="P:glycerol catabolic process"/>
    <property type="evidence" value="ECO:0007669"/>
    <property type="project" value="TreeGrafter"/>
</dbReference>
<evidence type="ECO:0000256" key="1">
    <source>
        <dbReference type="ARBA" id="ARBA00004680"/>
    </source>
</evidence>
<evidence type="ECO:0000256" key="6">
    <source>
        <dbReference type="ARBA" id="ARBA00022490"/>
    </source>
</evidence>
<dbReference type="FunFam" id="3.20.20.70:FF:000016">
    <property type="entry name" value="Triosephosphate isomerase"/>
    <property type="match status" value="1"/>
</dbReference>
<keyword evidence="7 9" id="KW-0324">Glycolysis</keyword>
<dbReference type="CDD" id="cd00311">
    <property type="entry name" value="TIM"/>
    <property type="match status" value="1"/>
</dbReference>
<dbReference type="OrthoDB" id="9809429at2"/>
<evidence type="ECO:0000313" key="12">
    <source>
        <dbReference type="Proteomes" id="UP000030416"/>
    </source>
</evidence>
<dbReference type="PANTHER" id="PTHR21139:SF42">
    <property type="entry name" value="TRIOSEPHOSPHATE ISOMERASE"/>
    <property type="match status" value="1"/>
</dbReference>
<proteinExistence type="inferred from homology"/>
<evidence type="ECO:0000256" key="7">
    <source>
        <dbReference type="ARBA" id="ARBA00023152"/>
    </source>
</evidence>
<name>A0A0A3I5M6_9BACL</name>
<evidence type="ECO:0000313" key="11">
    <source>
        <dbReference type="EMBL" id="KGR80034.1"/>
    </source>
</evidence>
<keyword evidence="5 9" id="KW-0312">Gluconeogenesis</keyword>
<dbReference type="SUPFAM" id="SSF51351">
    <property type="entry name" value="Triosephosphate isomerase (TIM)"/>
    <property type="match status" value="1"/>
</dbReference>
<comment type="subcellular location">
    <subcellularLocation>
        <location evidence="9 10">Cytoplasm</location>
    </subcellularLocation>
</comment>
<dbReference type="GO" id="GO:0005829">
    <property type="term" value="C:cytosol"/>
    <property type="evidence" value="ECO:0007669"/>
    <property type="project" value="TreeGrafter"/>
</dbReference>
<evidence type="ECO:0000256" key="4">
    <source>
        <dbReference type="ARBA" id="ARBA00019397"/>
    </source>
</evidence>
<feature type="active site" description="Proton acceptor" evidence="9">
    <location>
        <position position="167"/>
    </location>
</feature>
<feature type="active site" description="Electrophile" evidence="9">
    <location>
        <position position="95"/>
    </location>
</feature>
<dbReference type="HAMAP" id="MF_00147_B">
    <property type="entry name" value="TIM_B"/>
    <property type="match status" value="1"/>
</dbReference>
<feature type="binding site" evidence="9">
    <location>
        <position position="213"/>
    </location>
    <ligand>
        <name>substrate</name>
    </ligand>
</feature>
<keyword evidence="6 9" id="KW-0963">Cytoplasm</keyword>
<comment type="pathway">
    <text evidence="1 9 10">Carbohydrate degradation; glycolysis; D-glyceraldehyde 3-phosphate from glycerone phosphate: step 1/1.</text>
</comment>
<accession>A0A0A3I5M6</accession>
<dbReference type="InterPro" id="IPR020861">
    <property type="entry name" value="Triosephosphate_isomerase_AS"/>
</dbReference>
<feature type="binding site" evidence="9">
    <location>
        <position position="173"/>
    </location>
    <ligand>
        <name>substrate</name>
    </ligand>
</feature>
<organism evidence="11 12">
    <name type="scientific">Ureibacillus manganicus DSM 26584</name>
    <dbReference type="NCBI Taxonomy" id="1384049"/>
    <lineage>
        <taxon>Bacteria</taxon>
        <taxon>Bacillati</taxon>
        <taxon>Bacillota</taxon>
        <taxon>Bacilli</taxon>
        <taxon>Bacillales</taxon>
        <taxon>Caryophanaceae</taxon>
        <taxon>Ureibacillus</taxon>
    </lineage>
</organism>
<dbReference type="EMBL" id="JPVN01000003">
    <property type="protein sequence ID" value="KGR80034.1"/>
    <property type="molecule type" value="Genomic_DNA"/>
</dbReference>
<dbReference type="UniPathway" id="UPA00109">
    <property type="reaction ID" value="UER00189"/>
</dbReference>
<dbReference type="InterPro" id="IPR013785">
    <property type="entry name" value="Aldolase_TIM"/>
</dbReference>
<feature type="binding site" evidence="9">
    <location>
        <begin position="9"/>
        <end position="11"/>
    </location>
    <ligand>
        <name>substrate</name>
    </ligand>
</feature>
<dbReference type="UniPathway" id="UPA00138"/>
<protein>
    <recommendedName>
        <fullName evidence="4 9">Triosephosphate isomerase</fullName>
        <shortName evidence="9">TIM</shortName>
        <shortName evidence="9">TPI</shortName>
        <ecNumber evidence="3 9">5.3.1.1</ecNumber>
    </recommendedName>
    <alternativeName>
        <fullName evidence="9">Triose-phosphate isomerase</fullName>
    </alternativeName>
</protein>
<dbReference type="InterPro" id="IPR022896">
    <property type="entry name" value="TrioseP_Isoase_bac/euk"/>
</dbReference>
<sequence>MRKPIIAGNWKMYKSFEEACQFVEAVREQIPSEDKVDAVICAPTLYLPTLVDIASETDLAIGAQNMHYENEGAFTGEISPSQLSSINVDYVILGHSERREYFNETDEAVNKKVAAALLAGIVPIICCGETLEERESGNTEQKVSGQIKAALNGFSAEEVEHMVIAYEPIWAIGTGKTATADDANQVCGAIRQVVEELFGKDCAEKIRIQYGGSVKPENIEELLSKEHIDGALVGGASLQVESYLALVTKAIAQ</sequence>
<dbReference type="GO" id="GO:0046166">
    <property type="term" value="P:glyceraldehyde-3-phosphate biosynthetic process"/>
    <property type="evidence" value="ECO:0007669"/>
    <property type="project" value="TreeGrafter"/>
</dbReference>
<dbReference type="InterPro" id="IPR000652">
    <property type="entry name" value="Triosephosphate_isomerase"/>
</dbReference>
<dbReference type="RefSeq" id="WP_036182858.1">
    <property type="nucleotide sequence ID" value="NZ_AVDA01000003.1"/>
</dbReference>
<comment type="catalytic activity">
    <reaction evidence="9 10">
        <text>D-glyceraldehyde 3-phosphate = dihydroxyacetone phosphate</text>
        <dbReference type="Rhea" id="RHEA:18585"/>
        <dbReference type="ChEBI" id="CHEBI:57642"/>
        <dbReference type="ChEBI" id="CHEBI:59776"/>
        <dbReference type="EC" id="5.3.1.1"/>
    </reaction>
</comment>
<comment type="subunit">
    <text evidence="9 10">Homodimer.</text>
</comment>
<dbReference type="GO" id="GO:0006096">
    <property type="term" value="P:glycolytic process"/>
    <property type="evidence" value="ECO:0007669"/>
    <property type="project" value="UniProtKB-UniRule"/>
</dbReference>
<dbReference type="GO" id="GO:0006094">
    <property type="term" value="P:gluconeogenesis"/>
    <property type="evidence" value="ECO:0007669"/>
    <property type="project" value="UniProtKB-UniRule"/>
</dbReference>
<dbReference type="GO" id="GO:0004807">
    <property type="term" value="F:triose-phosphate isomerase activity"/>
    <property type="evidence" value="ECO:0007669"/>
    <property type="project" value="UniProtKB-UniRule"/>
</dbReference>
<dbReference type="Gene3D" id="3.20.20.70">
    <property type="entry name" value="Aldolase class I"/>
    <property type="match status" value="1"/>
</dbReference>
<comment type="function">
    <text evidence="9">Involved in the gluconeogenesis. Catalyzes stereospecifically the conversion of dihydroxyacetone phosphate (DHAP) to D-glyceraldehyde-3-phosphate (G3P).</text>
</comment>
<dbReference type="NCBIfam" id="TIGR00419">
    <property type="entry name" value="tim"/>
    <property type="match status" value="1"/>
</dbReference>
<comment type="caution">
    <text evidence="11">The sequence shown here is derived from an EMBL/GenBank/DDBJ whole genome shotgun (WGS) entry which is preliminary data.</text>
</comment>
<keyword evidence="12" id="KW-1185">Reference proteome</keyword>
<dbReference type="Proteomes" id="UP000030416">
    <property type="component" value="Unassembled WGS sequence"/>
</dbReference>
<evidence type="ECO:0000256" key="5">
    <source>
        <dbReference type="ARBA" id="ARBA00022432"/>
    </source>
</evidence>
<keyword evidence="8 9" id="KW-0413">Isomerase</keyword>
<evidence type="ECO:0000256" key="10">
    <source>
        <dbReference type="RuleBase" id="RU363013"/>
    </source>
</evidence>
<dbReference type="PROSITE" id="PS00171">
    <property type="entry name" value="TIM_1"/>
    <property type="match status" value="1"/>
</dbReference>
<dbReference type="STRING" id="1384049.CD29_03505"/>
<reference evidence="11 12" key="1">
    <citation type="submission" date="2014-02" db="EMBL/GenBank/DDBJ databases">
        <title>Draft genome sequence of Lysinibacillus manganicus DSM 26584T.</title>
        <authorList>
            <person name="Zhang F."/>
            <person name="Wang G."/>
            <person name="Zhang L."/>
        </authorList>
    </citation>
    <scope>NUCLEOTIDE SEQUENCE [LARGE SCALE GENOMIC DNA]</scope>
    <source>
        <strain evidence="11 12">DSM 26584</strain>
    </source>
</reference>
<comment type="similarity">
    <text evidence="2 9 10">Belongs to the triosephosphate isomerase family.</text>
</comment>
<evidence type="ECO:0000256" key="3">
    <source>
        <dbReference type="ARBA" id="ARBA00011940"/>
    </source>
</evidence>
<comment type="pathway">
    <text evidence="9 10">Carbohydrate biosynthesis; gluconeogenesis.</text>
</comment>
<dbReference type="PROSITE" id="PS51440">
    <property type="entry name" value="TIM_2"/>
    <property type="match status" value="1"/>
</dbReference>
<dbReference type="eggNOG" id="COG0149">
    <property type="taxonomic scope" value="Bacteria"/>
</dbReference>
<evidence type="ECO:0000256" key="9">
    <source>
        <dbReference type="HAMAP-Rule" id="MF_00147"/>
    </source>
</evidence>
<dbReference type="Pfam" id="PF00121">
    <property type="entry name" value="TIM"/>
    <property type="match status" value="1"/>
</dbReference>
<feature type="binding site" evidence="9">
    <location>
        <begin position="234"/>
        <end position="235"/>
    </location>
    <ligand>
        <name>substrate</name>
    </ligand>
</feature>
<gene>
    <name evidence="9 11" type="primary">tpiA</name>
    <name evidence="11" type="ORF">CD29_03505</name>
</gene>
<dbReference type="PANTHER" id="PTHR21139">
    <property type="entry name" value="TRIOSEPHOSPHATE ISOMERASE"/>
    <property type="match status" value="1"/>
</dbReference>